<dbReference type="RefSeq" id="XP_040723808.1">
    <property type="nucleotide sequence ID" value="XM_040869731.1"/>
</dbReference>
<reference evidence="2 3" key="1">
    <citation type="submission" date="2016-07" db="EMBL/GenBank/DDBJ databases">
        <title>Pervasive Adenine N6-methylation of Active Genes in Fungi.</title>
        <authorList>
            <consortium name="DOE Joint Genome Institute"/>
            <person name="Mondo S.J."/>
            <person name="Dannebaum R.O."/>
            <person name="Kuo R.C."/>
            <person name="Labutti K."/>
            <person name="Haridas S."/>
            <person name="Kuo A."/>
            <person name="Salamov A."/>
            <person name="Ahrendt S.R."/>
            <person name="Lipzen A."/>
            <person name="Sullivan W."/>
            <person name="Andreopoulos W.B."/>
            <person name="Clum A."/>
            <person name="Lindquist E."/>
            <person name="Daum C."/>
            <person name="Ramamoorthy G.K."/>
            <person name="Gryganskyi A."/>
            <person name="Culley D."/>
            <person name="Magnuson J.K."/>
            <person name="James T.Y."/>
            <person name="O'Malley M.A."/>
            <person name="Stajich J.E."/>
            <person name="Spatafora J.W."/>
            <person name="Visel A."/>
            <person name="Grigoriev I.V."/>
        </authorList>
    </citation>
    <scope>NUCLEOTIDE SEQUENCE [LARGE SCALE GENOMIC DNA]</scope>
    <source>
        <strain evidence="2 3">12-1054</strain>
    </source>
</reference>
<gene>
    <name evidence="2" type="ORF">BCR37DRAFT_381600</name>
</gene>
<organism evidence="2 3">
    <name type="scientific">Protomyces lactucae-debilis</name>
    <dbReference type="NCBI Taxonomy" id="2754530"/>
    <lineage>
        <taxon>Eukaryota</taxon>
        <taxon>Fungi</taxon>
        <taxon>Dikarya</taxon>
        <taxon>Ascomycota</taxon>
        <taxon>Taphrinomycotina</taxon>
        <taxon>Taphrinomycetes</taxon>
        <taxon>Taphrinales</taxon>
        <taxon>Protomycetaceae</taxon>
        <taxon>Protomyces</taxon>
    </lineage>
</organism>
<keyword evidence="1" id="KW-0732">Signal</keyword>
<sequence length="343" mass="38869">MRLPVVASKAIGHLALSLLLLNLQHGSQAEEPDCKMLVVKANSVISLKRPFTCGQCWPSGSRDQQDPEETDEDYCAEACDERIADFIYDTAKYRCDPCMHIRMSSNLSEWDVLFRVPHSRVDKIKNVATCRCSVTMVVQRFLRTPPAESLHPASPIAPLHCSDTWVRYRMVTAPLRLMKESWYPALRKTSKTSNSHSASRQDGRWVHNLDLRVLAHGVADVDCNAGMQDLHNEEDVSDYISPKKTLDVHSNCTIKYAGRGNPLWGNLGLRCDTNAWVGIRKRLESLYQADKDGKTHLEDVIKKHKYLRDFCVSQGYYAALKPLMAAMEDDQLLQPAYWGYGNL</sequence>
<evidence type="ECO:0000313" key="3">
    <source>
        <dbReference type="Proteomes" id="UP000193685"/>
    </source>
</evidence>
<feature type="chain" id="PRO_5012350119" evidence="1">
    <location>
        <begin position="30"/>
        <end position="343"/>
    </location>
</feature>
<name>A0A1Y2F702_PROLT</name>
<feature type="signal peptide" evidence="1">
    <location>
        <begin position="1"/>
        <end position="29"/>
    </location>
</feature>
<evidence type="ECO:0000256" key="1">
    <source>
        <dbReference type="SAM" id="SignalP"/>
    </source>
</evidence>
<keyword evidence="3" id="KW-1185">Reference proteome</keyword>
<dbReference type="Proteomes" id="UP000193685">
    <property type="component" value="Unassembled WGS sequence"/>
</dbReference>
<evidence type="ECO:0000313" key="2">
    <source>
        <dbReference type="EMBL" id="ORY79437.1"/>
    </source>
</evidence>
<dbReference type="GeneID" id="63786330"/>
<comment type="caution">
    <text evidence="2">The sequence shown here is derived from an EMBL/GenBank/DDBJ whole genome shotgun (WGS) entry which is preliminary data.</text>
</comment>
<dbReference type="EMBL" id="MCFI01000015">
    <property type="protein sequence ID" value="ORY79437.1"/>
    <property type="molecule type" value="Genomic_DNA"/>
</dbReference>
<protein>
    <submittedName>
        <fullName evidence="2">Uncharacterized protein</fullName>
    </submittedName>
</protein>
<dbReference type="AlphaFoldDB" id="A0A1Y2F702"/>
<accession>A0A1Y2F702</accession>
<proteinExistence type="predicted"/>